<dbReference type="AlphaFoldDB" id="A0A315VCX4"/>
<dbReference type="EMBL" id="NHOQ01002037">
    <property type="protein sequence ID" value="PWA19962.1"/>
    <property type="molecule type" value="Genomic_DNA"/>
</dbReference>
<gene>
    <name evidence="2" type="ORF">CCH79_00020272</name>
</gene>
<comment type="caution">
    <text evidence="2">The sequence shown here is derived from an EMBL/GenBank/DDBJ whole genome shotgun (WGS) entry which is preliminary data.</text>
</comment>
<reference evidence="2 3" key="1">
    <citation type="journal article" date="2018" name="G3 (Bethesda)">
        <title>A High-Quality Reference Genome for the Invasive Mosquitofish Gambusia affinis Using a Chicago Library.</title>
        <authorList>
            <person name="Hoffberg S.L."/>
            <person name="Troendle N.J."/>
            <person name="Glenn T.C."/>
            <person name="Mahmud O."/>
            <person name="Louha S."/>
            <person name="Chalopin D."/>
            <person name="Bennetzen J.L."/>
            <person name="Mauricio R."/>
        </authorList>
    </citation>
    <scope>NUCLEOTIDE SEQUENCE [LARGE SCALE GENOMIC DNA]</scope>
    <source>
        <strain evidence="2">NE01/NJP1002.9</strain>
        <tissue evidence="2">Muscle</tissue>
    </source>
</reference>
<protein>
    <submittedName>
        <fullName evidence="2">Uncharacterized protein</fullName>
    </submittedName>
</protein>
<sequence>MSSDVLLLLLTCRPGEITWTLNQDDLATWENVQVVRQNELQVIRAEDKAPPTSGSPDGHRRHPIREELHGVVSLPGSRDGPSRLSLHRLLSSVKLSRTRTGSLDRLVPPVPERLSSDGRKSCSLWKKSPSAQSLCGALELQMKKSSSVQSFGSEESKNCSVDYGPADEQ</sequence>
<organism evidence="2 3">
    <name type="scientific">Gambusia affinis</name>
    <name type="common">Western mosquitofish</name>
    <name type="synonym">Heterandria affinis</name>
    <dbReference type="NCBI Taxonomy" id="33528"/>
    <lineage>
        <taxon>Eukaryota</taxon>
        <taxon>Metazoa</taxon>
        <taxon>Chordata</taxon>
        <taxon>Craniata</taxon>
        <taxon>Vertebrata</taxon>
        <taxon>Euteleostomi</taxon>
        <taxon>Actinopterygii</taxon>
        <taxon>Neopterygii</taxon>
        <taxon>Teleostei</taxon>
        <taxon>Neoteleostei</taxon>
        <taxon>Acanthomorphata</taxon>
        <taxon>Ovalentaria</taxon>
        <taxon>Atherinomorphae</taxon>
        <taxon>Cyprinodontiformes</taxon>
        <taxon>Poeciliidae</taxon>
        <taxon>Poeciliinae</taxon>
        <taxon>Gambusia</taxon>
    </lineage>
</organism>
<name>A0A315VCX4_GAMAF</name>
<evidence type="ECO:0000313" key="3">
    <source>
        <dbReference type="Proteomes" id="UP000250572"/>
    </source>
</evidence>
<dbReference type="Proteomes" id="UP000250572">
    <property type="component" value="Unassembled WGS sequence"/>
</dbReference>
<proteinExistence type="predicted"/>
<feature type="region of interest" description="Disordered" evidence="1">
    <location>
        <begin position="145"/>
        <end position="169"/>
    </location>
</feature>
<keyword evidence="3" id="KW-1185">Reference proteome</keyword>
<accession>A0A315VCX4</accession>
<evidence type="ECO:0000256" key="1">
    <source>
        <dbReference type="SAM" id="MobiDB-lite"/>
    </source>
</evidence>
<evidence type="ECO:0000313" key="2">
    <source>
        <dbReference type="EMBL" id="PWA19962.1"/>
    </source>
</evidence>